<dbReference type="SUPFAM" id="SSF47240">
    <property type="entry name" value="Ferritin-like"/>
    <property type="match status" value="1"/>
</dbReference>
<evidence type="ECO:0000313" key="4">
    <source>
        <dbReference type="EMBL" id="RAI04485.1"/>
    </source>
</evidence>
<comment type="caution">
    <text evidence="4">The sequence shown here is derived from an EMBL/GenBank/DDBJ whole genome shotgun (WGS) entry which is preliminary data.</text>
</comment>
<dbReference type="InterPro" id="IPR002177">
    <property type="entry name" value="DPS_DNA-bd"/>
</dbReference>
<organism evidence="4 5">
    <name type="scientific">Acuticoccus sediminis</name>
    <dbReference type="NCBI Taxonomy" id="2184697"/>
    <lineage>
        <taxon>Bacteria</taxon>
        <taxon>Pseudomonadati</taxon>
        <taxon>Pseudomonadota</taxon>
        <taxon>Alphaproteobacteria</taxon>
        <taxon>Hyphomicrobiales</taxon>
        <taxon>Amorphaceae</taxon>
        <taxon>Acuticoccus</taxon>
    </lineage>
</organism>
<dbReference type="AlphaFoldDB" id="A0A8B2P1X4"/>
<dbReference type="Pfam" id="PF00210">
    <property type="entry name" value="Ferritin"/>
    <property type="match status" value="1"/>
</dbReference>
<feature type="domain" description="Ferritin/DPS" evidence="3">
    <location>
        <begin position="18"/>
        <end position="153"/>
    </location>
</feature>
<comment type="similarity">
    <text evidence="1 2">Belongs to the Dps family.</text>
</comment>
<evidence type="ECO:0000259" key="3">
    <source>
        <dbReference type="Pfam" id="PF00210"/>
    </source>
</evidence>
<dbReference type="PANTHER" id="PTHR42932">
    <property type="entry name" value="GENERAL STRESS PROTEIN 20U"/>
    <property type="match status" value="1"/>
</dbReference>
<accession>A0A8B2P1X4</accession>
<keyword evidence="5" id="KW-1185">Reference proteome</keyword>
<evidence type="ECO:0000256" key="2">
    <source>
        <dbReference type="RuleBase" id="RU003875"/>
    </source>
</evidence>
<gene>
    <name evidence="4" type="ORF">DLJ53_03075</name>
</gene>
<dbReference type="PRINTS" id="PR01346">
    <property type="entry name" value="HELNAPAPROT"/>
</dbReference>
<dbReference type="NCBIfam" id="NF006975">
    <property type="entry name" value="PRK09448.1"/>
    <property type="match status" value="1"/>
</dbReference>
<dbReference type="PIRSF" id="PIRSF005900">
    <property type="entry name" value="Dps"/>
    <property type="match status" value="1"/>
</dbReference>
<protein>
    <submittedName>
        <fullName evidence="4">DNA starvation/stationary phase protection protein Dps</fullName>
    </submittedName>
</protein>
<proteinExistence type="inferred from homology"/>
<dbReference type="OrthoDB" id="9797687at2"/>
<reference evidence="4 5" key="1">
    <citation type="submission" date="2018-05" db="EMBL/GenBank/DDBJ databases">
        <title>Acuticoccus sediminis sp. nov., isolated from deep-sea sediment of Indian Ocean.</title>
        <authorList>
            <person name="Liu X."/>
            <person name="Lai Q."/>
            <person name="Du Y."/>
            <person name="Sun F."/>
            <person name="Zhang X."/>
            <person name="Wang S."/>
            <person name="Shao Z."/>
        </authorList>
    </citation>
    <scope>NUCLEOTIDE SEQUENCE [LARGE SCALE GENOMIC DNA]</scope>
    <source>
        <strain evidence="4 5">PTG4-2</strain>
    </source>
</reference>
<dbReference type="Gene3D" id="1.20.1260.10">
    <property type="match status" value="1"/>
</dbReference>
<dbReference type="PANTHER" id="PTHR42932:SF3">
    <property type="entry name" value="DNA PROTECTION DURING STARVATION PROTEIN"/>
    <property type="match status" value="1"/>
</dbReference>
<evidence type="ECO:0000313" key="5">
    <source>
        <dbReference type="Proteomes" id="UP000249590"/>
    </source>
</evidence>
<dbReference type="CDD" id="cd01043">
    <property type="entry name" value="DPS"/>
    <property type="match status" value="1"/>
</dbReference>
<name>A0A8B2P1X4_9HYPH</name>
<dbReference type="Proteomes" id="UP000249590">
    <property type="component" value="Unassembled WGS sequence"/>
</dbReference>
<dbReference type="InterPro" id="IPR012347">
    <property type="entry name" value="Ferritin-like"/>
</dbReference>
<dbReference type="RefSeq" id="WP_111344019.1">
    <property type="nucleotide sequence ID" value="NZ_QHHQ01000001.1"/>
</dbReference>
<dbReference type="InterPro" id="IPR008331">
    <property type="entry name" value="Ferritin_DPS_dom"/>
</dbReference>
<dbReference type="GO" id="GO:0016722">
    <property type="term" value="F:oxidoreductase activity, acting on metal ions"/>
    <property type="evidence" value="ECO:0007669"/>
    <property type="project" value="InterPro"/>
</dbReference>
<dbReference type="EMBL" id="QHHQ01000001">
    <property type="protein sequence ID" value="RAI04485.1"/>
    <property type="molecule type" value="Genomic_DNA"/>
</dbReference>
<dbReference type="InterPro" id="IPR009078">
    <property type="entry name" value="Ferritin-like_SF"/>
</dbReference>
<evidence type="ECO:0000256" key="1">
    <source>
        <dbReference type="ARBA" id="ARBA00009497"/>
    </source>
</evidence>
<sequence>MHGINLSANARTVSVDCLQAILADGIDLALLTKHAHWNLKGSRFIALHEMLDGFRSDLDGHVDATAERIVQLGAVAEGSVQAVAASTRLPVYPDALRAEEDHLAALAERYAALVGAVREGIDQTGGAGDAVTADILTGFARSLDKALWLVEAHAG</sequence>
<dbReference type="PROSITE" id="PS00818">
    <property type="entry name" value="DPS_1"/>
    <property type="match status" value="1"/>
</dbReference>
<dbReference type="InterPro" id="IPR023188">
    <property type="entry name" value="DPS_DNA-bd_CS"/>
</dbReference>
<dbReference type="GO" id="GO:0008199">
    <property type="term" value="F:ferric iron binding"/>
    <property type="evidence" value="ECO:0007669"/>
    <property type="project" value="InterPro"/>
</dbReference>